<organism evidence="1">
    <name type="scientific">viral metagenome</name>
    <dbReference type="NCBI Taxonomy" id="1070528"/>
    <lineage>
        <taxon>unclassified sequences</taxon>
        <taxon>metagenomes</taxon>
        <taxon>organismal metagenomes</taxon>
    </lineage>
</organism>
<dbReference type="AlphaFoldDB" id="A0A6C0JL00"/>
<reference evidence="1" key="1">
    <citation type="journal article" date="2020" name="Nature">
        <title>Giant virus diversity and host interactions through global metagenomics.</title>
        <authorList>
            <person name="Schulz F."/>
            <person name="Roux S."/>
            <person name="Paez-Espino D."/>
            <person name="Jungbluth S."/>
            <person name="Walsh D.A."/>
            <person name="Denef V.J."/>
            <person name="McMahon K.D."/>
            <person name="Konstantinidis K.T."/>
            <person name="Eloe-Fadrosh E.A."/>
            <person name="Kyrpides N.C."/>
            <person name="Woyke T."/>
        </authorList>
    </citation>
    <scope>NUCLEOTIDE SEQUENCE</scope>
    <source>
        <strain evidence="1">GVMAG-M-3300027747-57</strain>
    </source>
</reference>
<evidence type="ECO:0000313" key="1">
    <source>
        <dbReference type="EMBL" id="QHU06435.1"/>
    </source>
</evidence>
<proteinExistence type="predicted"/>
<accession>A0A6C0JL00</accession>
<name>A0A6C0JL00_9ZZZZ</name>
<dbReference type="EMBL" id="MN740435">
    <property type="protein sequence ID" value="QHU06435.1"/>
    <property type="molecule type" value="Genomic_DNA"/>
</dbReference>
<sequence length="67" mass="7534">MPATILFSKNPVINLNKNLFPKFNTSNMYNSSMKSVFSNNTSVYYKPGSLSSGVGTVRNHRNKLKFT</sequence>
<protein>
    <submittedName>
        <fullName evidence="1">Uncharacterized protein</fullName>
    </submittedName>
</protein>